<protein>
    <submittedName>
        <fullName evidence="2">Uncharacterized protein</fullName>
    </submittedName>
</protein>
<comment type="caution">
    <text evidence="2">The sequence shown here is derived from an EMBL/GenBank/DDBJ whole genome shotgun (WGS) entry which is preliminary data.</text>
</comment>
<dbReference type="EMBL" id="BHVZ01000010">
    <property type="protein sequence ID" value="GCB30154.1"/>
    <property type="molecule type" value="Genomic_DNA"/>
</dbReference>
<dbReference type="OrthoDB" id="2068499at2"/>
<evidence type="ECO:0000256" key="1">
    <source>
        <dbReference type="SAM" id="Coils"/>
    </source>
</evidence>
<evidence type="ECO:0000313" key="3">
    <source>
        <dbReference type="Proteomes" id="UP000287361"/>
    </source>
</evidence>
<keyword evidence="1" id="KW-0175">Coiled coil</keyword>
<dbReference type="Proteomes" id="UP000287361">
    <property type="component" value="Unassembled WGS sequence"/>
</dbReference>
<organism evidence="2 3">
    <name type="scientific">Anaerotignum faecicola</name>
    <dbReference type="NCBI Taxonomy" id="2358141"/>
    <lineage>
        <taxon>Bacteria</taxon>
        <taxon>Bacillati</taxon>
        <taxon>Bacillota</taxon>
        <taxon>Clostridia</taxon>
        <taxon>Lachnospirales</taxon>
        <taxon>Anaerotignaceae</taxon>
        <taxon>Anaerotignum</taxon>
    </lineage>
</organism>
<dbReference type="AlphaFoldDB" id="A0A401LFC8"/>
<feature type="coiled-coil region" evidence="1">
    <location>
        <begin position="68"/>
        <end position="95"/>
    </location>
</feature>
<accession>A0A401LFC8</accession>
<keyword evidence="3" id="KW-1185">Reference proteome</keyword>
<proteinExistence type="predicted"/>
<evidence type="ECO:0000313" key="2">
    <source>
        <dbReference type="EMBL" id="GCB30154.1"/>
    </source>
</evidence>
<sequence length="143" mass="16609">MSENRNTGFYYCIDCKHIGRLTDMYFDKCEKCISDNCIIFHNKINIPLYEIDMLKQVSRDKKFLQSMVDLQENDIIEYQLKINQIEQQISLQKSQSNQPRCPKCGSTAISTGARGVNYLWGFIGASKTVNRCSNCGYTWKPKR</sequence>
<name>A0A401LFC8_9FIRM</name>
<reference evidence="2 3" key="1">
    <citation type="submission" date="2018-10" db="EMBL/GenBank/DDBJ databases">
        <title>Draft Genome Sequence of Anaerotignum sp. KCTC 15736.</title>
        <authorList>
            <person name="Choi S.H."/>
            <person name="Kim J.S."/>
            <person name="Kang S.W."/>
            <person name="Lee J.S."/>
            <person name="Park S.H."/>
        </authorList>
    </citation>
    <scope>NUCLEOTIDE SEQUENCE [LARGE SCALE GENOMIC DNA]</scope>
    <source>
        <strain evidence="2 3">KCTC 15736</strain>
    </source>
</reference>
<gene>
    <name evidence="2" type="ORF">KGMB03357_18150</name>
</gene>